<dbReference type="Pfam" id="PF13881">
    <property type="entry name" value="Rad60-SLD_2"/>
    <property type="match status" value="1"/>
</dbReference>
<gene>
    <name evidence="2" type="ORF">DH2020_009610</name>
</gene>
<proteinExistence type="predicted"/>
<organism evidence="2 3">
    <name type="scientific">Rehmannia glutinosa</name>
    <name type="common">Chinese foxglove</name>
    <dbReference type="NCBI Taxonomy" id="99300"/>
    <lineage>
        <taxon>Eukaryota</taxon>
        <taxon>Viridiplantae</taxon>
        <taxon>Streptophyta</taxon>
        <taxon>Embryophyta</taxon>
        <taxon>Tracheophyta</taxon>
        <taxon>Spermatophyta</taxon>
        <taxon>Magnoliopsida</taxon>
        <taxon>eudicotyledons</taxon>
        <taxon>Gunneridae</taxon>
        <taxon>Pentapetalae</taxon>
        <taxon>asterids</taxon>
        <taxon>lamiids</taxon>
        <taxon>Lamiales</taxon>
        <taxon>Orobanchaceae</taxon>
        <taxon>Rehmannieae</taxon>
        <taxon>Rehmannia</taxon>
    </lineage>
</organism>
<comment type="caution">
    <text evidence="2">The sequence shown here is derived from an EMBL/GenBank/DDBJ whole genome shotgun (WGS) entry which is preliminary data.</text>
</comment>
<protein>
    <recommendedName>
        <fullName evidence="1">Ubiquitin-like domain-containing protein</fullName>
    </recommendedName>
</protein>
<reference evidence="2 3" key="1">
    <citation type="journal article" date="2021" name="Comput. Struct. Biotechnol. J.">
        <title>De novo genome assembly of the potent medicinal plant Rehmannia glutinosa using nanopore technology.</title>
        <authorList>
            <person name="Ma L."/>
            <person name="Dong C."/>
            <person name="Song C."/>
            <person name="Wang X."/>
            <person name="Zheng X."/>
            <person name="Niu Y."/>
            <person name="Chen S."/>
            <person name="Feng W."/>
        </authorList>
    </citation>
    <scope>NUCLEOTIDE SEQUENCE [LARGE SCALE GENOMIC DNA]</scope>
    <source>
        <strain evidence="2">DH-2019</strain>
    </source>
</reference>
<dbReference type="InterPro" id="IPR029071">
    <property type="entry name" value="Ubiquitin-like_domsf"/>
</dbReference>
<dbReference type="Proteomes" id="UP001318860">
    <property type="component" value="Unassembled WGS sequence"/>
</dbReference>
<dbReference type="InterPro" id="IPR000626">
    <property type="entry name" value="Ubiquitin-like_dom"/>
</dbReference>
<accession>A0ABR0X6T5</accession>
<dbReference type="PANTHER" id="PTHR13169">
    <property type="entry name" value="UBIQUITIN-LIKE PROTEIN 3 HCG-1 PROTEIN"/>
    <property type="match status" value="1"/>
</dbReference>
<sequence length="138" mass="15641">MPEEDLVELKFRLYDGSDIGPFRYSPAATVAMLKERVVAEWPKDKRIAPKVANDVKLICAGRIVDNNKTVSQCKMPLGELPNGLITMHAVVQPSLAKAKTDIDPDFSVFYISRQVNLTGYFGFTGKDIRFLFYCMHFY</sequence>
<dbReference type="InterPro" id="IPR040015">
    <property type="entry name" value="UBL3-like"/>
</dbReference>
<name>A0ABR0X6T5_REHGL</name>
<dbReference type="InterPro" id="IPR039540">
    <property type="entry name" value="UBL3-like_ubiquitin_dom"/>
</dbReference>
<evidence type="ECO:0000259" key="1">
    <source>
        <dbReference type="PROSITE" id="PS50053"/>
    </source>
</evidence>
<dbReference type="Gene3D" id="3.10.20.90">
    <property type="entry name" value="Phosphatidylinositol 3-kinase Catalytic Subunit, Chain A, domain 1"/>
    <property type="match status" value="1"/>
</dbReference>
<dbReference type="EMBL" id="JABTTQ020000005">
    <property type="protein sequence ID" value="KAK6155362.1"/>
    <property type="molecule type" value="Genomic_DNA"/>
</dbReference>
<dbReference type="CDD" id="cd01814">
    <property type="entry name" value="Ubl_MUBs_plant"/>
    <property type="match status" value="1"/>
</dbReference>
<dbReference type="PANTHER" id="PTHR13169:SF1">
    <property type="entry name" value="MEMBRANE-ANCHORED UBIQUITIN-FOLD PROTEIN 4"/>
    <property type="match status" value="1"/>
</dbReference>
<evidence type="ECO:0000313" key="2">
    <source>
        <dbReference type="EMBL" id="KAK6155362.1"/>
    </source>
</evidence>
<dbReference type="SUPFAM" id="SSF54236">
    <property type="entry name" value="Ubiquitin-like"/>
    <property type="match status" value="1"/>
</dbReference>
<keyword evidence="3" id="KW-1185">Reference proteome</keyword>
<evidence type="ECO:0000313" key="3">
    <source>
        <dbReference type="Proteomes" id="UP001318860"/>
    </source>
</evidence>
<feature type="domain" description="Ubiquitin-like" evidence="1">
    <location>
        <begin position="7"/>
        <end position="75"/>
    </location>
</feature>
<dbReference type="PROSITE" id="PS50053">
    <property type="entry name" value="UBIQUITIN_2"/>
    <property type="match status" value="1"/>
</dbReference>